<dbReference type="InterPro" id="IPR027417">
    <property type="entry name" value="P-loop_NTPase"/>
</dbReference>
<dbReference type="PANTHER" id="PTHR23389">
    <property type="entry name" value="CHROMOSOME TRANSMISSION FIDELITY FACTOR 18"/>
    <property type="match status" value="1"/>
</dbReference>
<dbReference type="GO" id="GO:0005524">
    <property type="term" value="F:ATP binding"/>
    <property type="evidence" value="ECO:0007669"/>
    <property type="project" value="InterPro"/>
</dbReference>
<dbReference type="SUPFAM" id="SSF52540">
    <property type="entry name" value="P-loop containing nucleoside triphosphate hydrolases"/>
    <property type="match status" value="1"/>
</dbReference>
<dbReference type="InterPro" id="IPR003959">
    <property type="entry name" value="ATPase_AAA_core"/>
</dbReference>
<protein>
    <submittedName>
        <fullName evidence="3">P-loop containing nucleoside triphosphate hydrolase protein</fullName>
    </submittedName>
</protein>
<evidence type="ECO:0000313" key="3">
    <source>
        <dbReference type="EMBL" id="TBU29571.1"/>
    </source>
</evidence>
<keyword evidence="3" id="KW-0378">Hydrolase</keyword>
<gene>
    <name evidence="3" type="ORF">BD311DRAFT_787769</name>
</gene>
<feature type="compositionally biased region" description="Acidic residues" evidence="1">
    <location>
        <begin position="375"/>
        <end position="392"/>
    </location>
</feature>
<organism evidence="3">
    <name type="scientific">Dichomitus squalens</name>
    <dbReference type="NCBI Taxonomy" id="114155"/>
    <lineage>
        <taxon>Eukaryota</taxon>
        <taxon>Fungi</taxon>
        <taxon>Dikarya</taxon>
        <taxon>Basidiomycota</taxon>
        <taxon>Agaricomycotina</taxon>
        <taxon>Agaricomycetes</taxon>
        <taxon>Polyporales</taxon>
        <taxon>Polyporaceae</taxon>
        <taxon>Dichomitus</taxon>
    </lineage>
</organism>
<accession>A0A4Q9MT93</accession>
<dbReference type="Gene3D" id="3.40.50.300">
    <property type="entry name" value="P-loop containing nucleotide triphosphate hydrolases"/>
    <property type="match status" value="1"/>
</dbReference>
<dbReference type="AlphaFoldDB" id="A0A4Q9MT93"/>
<dbReference type="OrthoDB" id="9996895at2759"/>
<dbReference type="Pfam" id="PF00004">
    <property type="entry name" value="AAA"/>
    <property type="match status" value="1"/>
</dbReference>
<proteinExistence type="predicted"/>
<evidence type="ECO:0000256" key="1">
    <source>
        <dbReference type="SAM" id="MobiDB-lite"/>
    </source>
</evidence>
<feature type="domain" description="ATPase AAA-type core" evidence="2">
    <location>
        <begin position="465"/>
        <end position="493"/>
    </location>
</feature>
<dbReference type="GO" id="GO:0005634">
    <property type="term" value="C:nucleus"/>
    <property type="evidence" value="ECO:0007669"/>
    <property type="project" value="TreeGrafter"/>
</dbReference>
<dbReference type="EMBL" id="ML143412">
    <property type="protein sequence ID" value="TBU29571.1"/>
    <property type="molecule type" value="Genomic_DNA"/>
</dbReference>
<dbReference type="Proteomes" id="UP000292957">
    <property type="component" value="Unassembled WGS sequence"/>
</dbReference>
<feature type="compositionally biased region" description="Polar residues" evidence="1">
    <location>
        <begin position="32"/>
        <end position="52"/>
    </location>
</feature>
<name>A0A4Q9MT93_9APHY</name>
<feature type="region of interest" description="Disordered" evidence="1">
    <location>
        <begin position="1"/>
        <end position="171"/>
    </location>
</feature>
<dbReference type="PANTHER" id="PTHR23389:SF21">
    <property type="entry name" value="ATPASE FAMILY AAA DOMAIN-CONTAINING PROTEIN 5"/>
    <property type="match status" value="1"/>
</dbReference>
<dbReference type="GO" id="GO:0003677">
    <property type="term" value="F:DNA binding"/>
    <property type="evidence" value="ECO:0007669"/>
    <property type="project" value="TreeGrafter"/>
</dbReference>
<evidence type="ECO:0000259" key="2">
    <source>
        <dbReference type="Pfam" id="PF00004"/>
    </source>
</evidence>
<reference evidence="3" key="1">
    <citation type="submission" date="2019-01" db="EMBL/GenBank/DDBJ databases">
        <title>Draft genome sequences of three monokaryotic isolates of the white-rot basidiomycete fungus Dichomitus squalens.</title>
        <authorList>
            <consortium name="DOE Joint Genome Institute"/>
            <person name="Lopez S.C."/>
            <person name="Andreopoulos B."/>
            <person name="Pangilinan J."/>
            <person name="Lipzen A."/>
            <person name="Riley R."/>
            <person name="Ahrendt S."/>
            <person name="Ng V."/>
            <person name="Barry K."/>
            <person name="Daum C."/>
            <person name="Grigoriev I.V."/>
            <person name="Hilden K.S."/>
            <person name="Makela M.R."/>
            <person name="de Vries R.P."/>
        </authorList>
    </citation>
    <scope>NUCLEOTIDE SEQUENCE [LARGE SCALE GENOMIC DNA]</scope>
    <source>
        <strain evidence="3">OM18370.1</strain>
    </source>
</reference>
<dbReference type="GO" id="GO:0016887">
    <property type="term" value="F:ATP hydrolysis activity"/>
    <property type="evidence" value="ECO:0007669"/>
    <property type="project" value="InterPro"/>
</dbReference>
<feature type="region of interest" description="Disordered" evidence="1">
    <location>
        <begin position="329"/>
        <end position="392"/>
    </location>
</feature>
<sequence>MAPAAARKPRGKKATKENTSRQTSLLHAFAVRSTSKRATPVTSAAPSENGSTAGEDVIDIPSSDPEPLADLPVDSSSPMTVDEDLGQKDSAPLRVEVKFGSANQAGGSRDAPIVVADSSPIASPVSQPKPNNAKLPPPPKPLFSIFAPKKRPDERESSPSKLCGKPTTVPPPFPDEITQHVRGPQLEASVPLTQHTRRDALRTRTNAEEDSAIYSRLNRSSKTPSTNNTDCTSFATLIEPSDSTATDYCVNSIPPHHRQYPAIRRLLNPRSPPASALADGSESSNLLWNDKWRPKRADEVLGNEQSALYLRDWLLATRLRIHGTDETPAFSQVASDKKGKQKAAKAKPKAKGSRGVKRPHIVRDVGRKRRRVDSEEPEDFWIADDNPDEGADSDDPIDLIFASEDDIIGQPISRLKRIGDNDAEIDSELLPIDETVEHPPGPPSDGVLPFAYKPAKFGETVGNTILLAGPSGCGKTAAVYACAEELGWEVFEVYPGVGERSGAALQKLIGDVGKNHLVKQAQSKVKSEKDKALARAKHNFFARRVVSDDETDVSEAPPQAAGVQVQVQVQVQEPPQPEPAEVSQSIILVEEVDILYREDANFWPTMIKIIKDCRRPVVMTCNDPHLVPTHDLPLQATLHFVPCPPLLVSSYLRLRSSTASRKTITGLASQLYEGLARHVERQEFRSDNTLHPHWISETPPDLRRTINQLQIGTHALHEDEYRSMDNPSNDQSLQRLKRIAWSLELCSFSDSWLRRPDAEVLRDLLANGSSPCGDDVLGFKHLSAEPCDISSNLPVTFSTYHRDETIREELLSHAKQFDPVPDDNLRDIPSLPSLHTAHCGTLLPIFDRLRIPREDLVRDPNAIFLDYEPSIRYMVRADDACVATNLASGRFEGTTRRTRNSQRSQLELQRWVPLNEDERDILYRTALEVNDGMPAAQHAPSL</sequence>
<feature type="compositionally biased region" description="Basic residues" evidence="1">
    <location>
        <begin position="339"/>
        <end position="371"/>
    </location>
</feature>